<accession>A0A7E4VCX9</accession>
<evidence type="ECO:0000313" key="2">
    <source>
        <dbReference type="WBParaSite" id="Pan_g18774.t1"/>
    </source>
</evidence>
<evidence type="ECO:0000313" key="1">
    <source>
        <dbReference type="Proteomes" id="UP000492821"/>
    </source>
</evidence>
<dbReference type="Proteomes" id="UP000492821">
    <property type="component" value="Unassembled WGS sequence"/>
</dbReference>
<organism evidence="1 2">
    <name type="scientific">Panagrellus redivivus</name>
    <name type="common">Microworm</name>
    <dbReference type="NCBI Taxonomy" id="6233"/>
    <lineage>
        <taxon>Eukaryota</taxon>
        <taxon>Metazoa</taxon>
        <taxon>Ecdysozoa</taxon>
        <taxon>Nematoda</taxon>
        <taxon>Chromadorea</taxon>
        <taxon>Rhabditida</taxon>
        <taxon>Tylenchina</taxon>
        <taxon>Panagrolaimomorpha</taxon>
        <taxon>Panagrolaimoidea</taxon>
        <taxon>Panagrolaimidae</taxon>
        <taxon>Panagrellus</taxon>
    </lineage>
</organism>
<protein>
    <submittedName>
        <fullName evidence="2">Uncharacterized protein</fullName>
    </submittedName>
</protein>
<proteinExistence type="predicted"/>
<dbReference type="AlphaFoldDB" id="A0A7E4VCX9"/>
<dbReference type="WBParaSite" id="Pan_g18774.t1">
    <property type="protein sequence ID" value="Pan_g18774.t1"/>
    <property type="gene ID" value="Pan_g18774"/>
</dbReference>
<keyword evidence="1" id="KW-1185">Reference proteome</keyword>
<sequence>MLTTKATTTAKQHANPAFRMNAMARKCPLALLSGAEGSLGRFFVVVHIANFSFGPYVPRDDIDVHLHIRLVTKLLSVPKLFVVGL</sequence>
<name>A0A7E4VCX9_PANRE</name>
<reference evidence="2" key="2">
    <citation type="submission" date="2020-10" db="UniProtKB">
        <authorList>
            <consortium name="WormBaseParasite"/>
        </authorList>
    </citation>
    <scope>IDENTIFICATION</scope>
</reference>
<reference evidence="1" key="1">
    <citation type="journal article" date="2013" name="Genetics">
        <title>The draft genome and transcriptome of Panagrellus redivivus are shaped by the harsh demands of a free-living lifestyle.</title>
        <authorList>
            <person name="Srinivasan J."/>
            <person name="Dillman A.R."/>
            <person name="Macchietto M.G."/>
            <person name="Heikkinen L."/>
            <person name="Lakso M."/>
            <person name="Fracchia K.M."/>
            <person name="Antoshechkin I."/>
            <person name="Mortazavi A."/>
            <person name="Wong G."/>
            <person name="Sternberg P.W."/>
        </authorList>
    </citation>
    <scope>NUCLEOTIDE SEQUENCE [LARGE SCALE GENOMIC DNA]</scope>
    <source>
        <strain evidence="1">MT8872</strain>
    </source>
</reference>